<feature type="region of interest" description="Disordered" evidence="1">
    <location>
        <begin position="142"/>
        <end position="218"/>
    </location>
</feature>
<accession>A0A3N4KVQ1</accession>
<evidence type="ECO:0000256" key="1">
    <source>
        <dbReference type="SAM" id="MobiDB-lite"/>
    </source>
</evidence>
<name>A0A3N4KVQ1_9PEZI</name>
<keyword evidence="3" id="KW-1185">Reference proteome</keyword>
<dbReference type="AlphaFoldDB" id="A0A3N4KVQ1"/>
<dbReference type="InParanoid" id="A0A3N4KVQ1"/>
<protein>
    <submittedName>
        <fullName evidence="2">Uncharacterized protein</fullName>
    </submittedName>
</protein>
<dbReference type="EMBL" id="ML119122">
    <property type="protein sequence ID" value="RPB13548.1"/>
    <property type="molecule type" value="Genomic_DNA"/>
</dbReference>
<evidence type="ECO:0000313" key="3">
    <source>
        <dbReference type="Proteomes" id="UP000277580"/>
    </source>
</evidence>
<feature type="compositionally biased region" description="Low complexity" evidence="1">
    <location>
        <begin position="142"/>
        <end position="152"/>
    </location>
</feature>
<evidence type="ECO:0000313" key="2">
    <source>
        <dbReference type="EMBL" id="RPB13548.1"/>
    </source>
</evidence>
<sequence length="338" mass="36730">MPPRVKAPKPLRKYKYAIHRAPGAPPLPTLSNVDSPVSKSPSPVLAPRRPTPEKKVQPAVPRFAFSSLMSGIEKNTDTKVASKKLKVGLPSSSNGGTKATKSPPTRPAKEATAKILKRKPVVETKPVVKTKPVVETKCVVETSKSAKTTTSKRNANDISRDNSSTSIAKEEPIKTLTKGTNKRKLSPEVVHVHDNPTPPPSKKARTQAETPVRETSVRKLNTKPIKPSSLRTIADTKPTAMLSPPRSLSEPQLAMTSKMHKSSSGTSENRAPLPAATSKIHIPSKAPENKAQPTYRESFLGPLAMRYGTSTRDKMGPKWAIAPEGKMERRYWESLSAV</sequence>
<feature type="compositionally biased region" description="Polar residues" evidence="1">
    <location>
        <begin position="90"/>
        <end position="103"/>
    </location>
</feature>
<organism evidence="2 3">
    <name type="scientific">Morchella conica CCBAS932</name>
    <dbReference type="NCBI Taxonomy" id="1392247"/>
    <lineage>
        <taxon>Eukaryota</taxon>
        <taxon>Fungi</taxon>
        <taxon>Dikarya</taxon>
        <taxon>Ascomycota</taxon>
        <taxon>Pezizomycotina</taxon>
        <taxon>Pezizomycetes</taxon>
        <taxon>Pezizales</taxon>
        <taxon>Morchellaceae</taxon>
        <taxon>Morchella</taxon>
    </lineage>
</organism>
<feature type="compositionally biased region" description="Low complexity" evidence="1">
    <location>
        <begin position="31"/>
        <end position="43"/>
    </location>
</feature>
<proteinExistence type="predicted"/>
<gene>
    <name evidence="2" type="ORF">P167DRAFT_544542</name>
</gene>
<feature type="region of interest" description="Disordered" evidence="1">
    <location>
        <begin position="18"/>
        <end position="57"/>
    </location>
</feature>
<feature type="region of interest" description="Disordered" evidence="1">
    <location>
        <begin position="74"/>
        <end position="112"/>
    </location>
</feature>
<dbReference type="OrthoDB" id="5405530at2759"/>
<reference evidence="2 3" key="1">
    <citation type="journal article" date="2018" name="Nat. Ecol. Evol.">
        <title>Pezizomycetes genomes reveal the molecular basis of ectomycorrhizal truffle lifestyle.</title>
        <authorList>
            <person name="Murat C."/>
            <person name="Payen T."/>
            <person name="Noel B."/>
            <person name="Kuo A."/>
            <person name="Morin E."/>
            <person name="Chen J."/>
            <person name="Kohler A."/>
            <person name="Krizsan K."/>
            <person name="Balestrini R."/>
            <person name="Da Silva C."/>
            <person name="Montanini B."/>
            <person name="Hainaut M."/>
            <person name="Levati E."/>
            <person name="Barry K.W."/>
            <person name="Belfiori B."/>
            <person name="Cichocki N."/>
            <person name="Clum A."/>
            <person name="Dockter R.B."/>
            <person name="Fauchery L."/>
            <person name="Guy J."/>
            <person name="Iotti M."/>
            <person name="Le Tacon F."/>
            <person name="Lindquist E.A."/>
            <person name="Lipzen A."/>
            <person name="Malagnac F."/>
            <person name="Mello A."/>
            <person name="Molinier V."/>
            <person name="Miyauchi S."/>
            <person name="Poulain J."/>
            <person name="Riccioni C."/>
            <person name="Rubini A."/>
            <person name="Sitrit Y."/>
            <person name="Splivallo R."/>
            <person name="Traeger S."/>
            <person name="Wang M."/>
            <person name="Zifcakova L."/>
            <person name="Wipf D."/>
            <person name="Zambonelli A."/>
            <person name="Paolocci F."/>
            <person name="Nowrousian M."/>
            <person name="Ottonello S."/>
            <person name="Baldrian P."/>
            <person name="Spatafora J.W."/>
            <person name="Henrissat B."/>
            <person name="Nagy L.G."/>
            <person name="Aury J.M."/>
            <person name="Wincker P."/>
            <person name="Grigoriev I.V."/>
            <person name="Bonfante P."/>
            <person name="Martin F.M."/>
        </authorList>
    </citation>
    <scope>NUCLEOTIDE SEQUENCE [LARGE SCALE GENOMIC DNA]</scope>
    <source>
        <strain evidence="2 3">CCBAS932</strain>
    </source>
</reference>
<dbReference type="Proteomes" id="UP000277580">
    <property type="component" value="Unassembled WGS sequence"/>
</dbReference>